<protein>
    <submittedName>
        <fullName evidence="4">Alpha/beta fold hydrolase</fullName>
    </submittedName>
</protein>
<dbReference type="PANTHER" id="PTHR43798:SF31">
    <property type="entry name" value="AB HYDROLASE SUPERFAMILY PROTEIN YCLE"/>
    <property type="match status" value="1"/>
</dbReference>
<dbReference type="Pfam" id="PF12697">
    <property type="entry name" value="Abhydrolase_6"/>
    <property type="match status" value="1"/>
</dbReference>
<sequence length="341" mass="38291">MKVIVKILKGFVVLLTILGLVYFFGPKVEKPNMDTSLPKVNPDLVALEDWINAKEEAVPNIKPKNGAKIVWFDSIPTKTEYSIVYLHGWSASRMEGHPLHVEVAKKYGCNLYLPRLAGHGLEEKEAMLNLTADQVLESAKEAIAVAKQLGEKVIVMATSTGGTLALHLAGGDQDIVGLLLYSPNIKIYDPNAKLLAGPWGLQLARMVKRSNYHEFEANTEKQKYWTTKYRVEALTQLQALVDNTMTAKTFNKVTQPVFMGYFYRNDSIQDKVVSVPAMLSMYEELGTQEGKKRKKAFPDVGDHVMTSYITSKDLKSVQWETEKFLEQVLSLKPVSKKSVFF</sequence>
<reference evidence="4" key="1">
    <citation type="submission" date="2020-01" db="EMBL/GenBank/DDBJ databases">
        <title>Muricauda ochracea sp. nov., isolated from a tidal flat of Garorim bay in Korea.</title>
        <authorList>
            <person name="Kim D."/>
            <person name="Yoo Y."/>
            <person name="Kim J.-J."/>
        </authorList>
    </citation>
    <scope>NUCLEOTIDE SEQUENCE</scope>
    <source>
        <strain evidence="4">JGD-17</strain>
    </source>
</reference>
<comment type="caution">
    <text evidence="4">The sequence shown here is derived from an EMBL/GenBank/DDBJ whole genome shotgun (WGS) entry which is preliminary data.</text>
</comment>
<evidence type="ECO:0000313" key="4">
    <source>
        <dbReference type="EMBL" id="NAY92253.1"/>
    </source>
</evidence>
<gene>
    <name evidence="4" type="ORF">GTQ34_10005</name>
</gene>
<dbReference type="GO" id="GO:0016787">
    <property type="term" value="F:hydrolase activity"/>
    <property type="evidence" value="ECO:0007669"/>
    <property type="project" value="UniProtKB-KW"/>
</dbReference>
<dbReference type="InterPro" id="IPR000073">
    <property type="entry name" value="AB_hydrolase_1"/>
</dbReference>
<dbReference type="EMBL" id="JAAABI010000003">
    <property type="protein sequence ID" value="NAY92253.1"/>
    <property type="molecule type" value="Genomic_DNA"/>
</dbReference>
<feature type="domain" description="AB hydrolase-1" evidence="3">
    <location>
        <begin position="83"/>
        <end position="257"/>
    </location>
</feature>
<proteinExistence type="predicted"/>
<feature type="transmembrane region" description="Helical" evidence="2">
    <location>
        <begin position="7"/>
        <end position="25"/>
    </location>
</feature>
<keyword evidence="1 4" id="KW-0378">Hydrolase</keyword>
<evidence type="ECO:0000259" key="3">
    <source>
        <dbReference type="Pfam" id="PF12697"/>
    </source>
</evidence>
<dbReference type="SUPFAM" id="SSF53474">
    <property type="entry name" value="alpha/beta-Hydrolases"/>
    <property type="match status" value="1"/>
</dbReference>
<evidence type="ECO:0000256" key="1">
    <source>
        <dbReference type="ARBA" id="ARBA00022801"/>
    </source>
</evidence>
<keyword evidence="5" id="KW-1185">Reference proteome</keyword>
<keyword evidence="2" id="KW-0472">Membrane</keyword>
<dbReference type="AlphaFoldDB" id="A0A964TE08"/>
<keyword evidence="2" id="KW-1133">Transmembrane helix</keyword>
<dbReference type="GO" id="GO:0016020">
    <property type="term" value="C:membrane"/>
    <property type="evidence" value="ECO:0007669"/>
    <property type="project" value="TreeGrafter"/>
</dbReference>
<keyword evidence="2" id="KW-0812">Transmembrane</keyword>
<dbReference type="InterPro" id="IPR050266">
    <property type="entry name" value="AB_hydrolase_sf"/>
</dbReference>
<organism evidence="4 5">
    <name type="scientific">Flagellimonas ochracea</name>
    <dbReference type="NCBI Taxonomy" id="2696472"/>
    <lineage>
        <taxon>Bacteria</taxon>
        <taxon>Pseudomonadati</taxon>
        <taxon>Bacteroidota</taxon>
        <taxon>Flavobacteriia</taxon>
        <taxon>Flavobacteriales</taxon>
        <taxon>Flavobacteriaceae</taxon>
        <taxon>Flagellimonas</taxon>
    </lineage>
</organism>
<evidence type="ECO:0000256" key="2">
    <source>
        <dbReference type="SAM" id="Phobius"/>
    </source>
</evidence>
<dbReference type="Gene3D" id="3.40.50.1820">
    <property type="entry name" value="alpha/beta hydrolase"/>
    <property type="match status" value="1"/>
</dbReference>
<accession>A0A964TE08</accession>
<dbReference type="Proteomes" id="UP000667650">
    <property type="component" value="Unassembled WGS sequence"/>
</dbReference>
<dbReference type="InterPro" id="IPR029058">
    <property type="entry name" value="AB_hydrolase_fold"/>
</dbReference>
<evidence type="ECO:0000313" key="5">
    <source>
        <dbReference type="Proteomes" id="UP000667650"/>
    </source>
</evidence>
<dbReference type="RefSeq" id="WP_166523679.1">
    <property type="nucleotide sequence ID" value="NZ_JAAABI010000003.1"/>
</dbReference>
<dbReference type="PANTHER" id="PTHR43798">
    <property type="entry name" value="MONOACYLGLYCEROL LIPASE"/>
    <property type="match status" value="1"/>
</dbReference>
<name>A0A964TE08_9FLAO</name>